<proteinExistence type="predicted"/>
<feature type="transmembrane region" description="Helical" evidence="1">
    <location>
        <begin position="57"/>
        <end position="79"/>
    </location>
</feature>
<name>A0A316FC74_9ACTN</name>
<gene>
    <name evidence="2" type="ORF">BC793_113253</name>
</gene>
<dbReference type="AlphaFoldDB" id="A0A316FC74"/>
<dbReference type="EMBL" id="QGGR01000013">
    <property type="protein sequence ID" value="PWK43571.1"/>
    <property type="molecule type" value="Genomic_DNA"/>
</dbReference>
<dbReference type="Proteomes" id="UP000245697">
    <property type="component" value="Unassembled WGS sequence"/>
</dbReference>
<keyword evidence="1" id="KW-0812">Transmembrane</keyword>
<evidence type="ECO:0000313" key="2">
    <source>
        <dbReference type="EMBL" id="PWK43571.1"/>
    </source>
</evidence>
<reference evidence="2 3" key="1">
    <citation type="submission" date="2018-05" db="EMBL/GenBank/DDBJ databases">
        <title>Genomic Encyclopedia of Archaeal and Bacterial Type Strains, Phase II (KMG-II): from individual species to whole genera.</title>
        <authorList>
            <person name="Goeker M."/>
        </authorList>
    </citation>
    <scope>NUCLEOTIDE SEQUENCE [LARGE SCALE GENOMIC DNA]</scope>
    <source>
        <strain evidence="2 3">DSM 45184</strain>
    </source>
</reference>
<evidence type="ECO:0000256" key="1">
    <source>
        <dbReference type="SAM" id="Phobius"/>
    </source>
</evidence>
<sequence length="84" mass="8475">MLTAVTRATVMNVEEESRSALRPGAVELTRRQWVFLGGVLGVGVAAAIVLVSTVSPAAGAVTLGVTAVAAALTIGFGRLPRSGK</sequence>
<evidence type="ECO:0000313" key="3">
    <source>
        <dbReference type="Proteomes" id="UP000245697"/>
    </source>
</evidence>
<accession>A0A316FC74</accession>
<feature type="transmembrane region" description="Helical" evidence="1">
    <location>
        <begin position="33"/>
        <end position="51"/>
    </location>
</feature>
<keyword evidence="3" id="KW-1185">Reference proteome</keyword>
<keyword evidence="1" id="KW-0472">Membrane</keyword>
<keyword evidence="1" id="KW-1133">Transmembrane helix</keyword>
<comment type="caution">
    <text evidence="2">The sequence shown here is derived from an EMBL/GenBank/DDBJ whole genome shotgun (WGS) entry which is preliminary data.</text>
</comment>
<organism evidence="2 3">
    <name type="scientific">Actinoplanes xinjiangensis</name>
    <dbReference type="NCBI Taxonomy" id="512350"/>
    <lineage>
        <taxon>Bacteria</taxon>
        <taxon>Bacillati</taxon>
        <taxon>Actinomycetota</taxon>
        <taxon>Actinomycetes</taxon>
        <taxon>Micromonosporales</taxon>
        <taxon>Micromonosporaceae</taxon>
        <taxon>Actinoplanes</taxon>
    </lineage>
</organism>
<protein>
    <submittedName>
        <fullName evidence="2">Uncharacterized protein</fullName>
    </submittedName>
</protein>